<dbReference type="EMBL" id="OIVN01003549">
    <property type="protein sequence ID" value="SPD12024.1"/>
    <property type="molecule type" value="Genomic_DNA"/>
</dbReference>
<evidence type="ECO:0000313" key="5">
    <source>
        <dbReference type="EMBL" id="SPD12024.1"/>
    </source>
</evidence>
<evidence type="ECO:0000313" key="4">
    <source>
        <dbReference type="EMBL" id="SPD12022.1"/>
    </source>
</evidence>
<dbReference type="EMBL" id="OIVN01003549">
    <property type="protein sequence ID" value="SPD12022.1"/>
    <property type="molecule type" value="Genomic_DNA"/>
</dbReference>
<gene>
    <name evidence="2" type="ORF">FSB_LOCUS13024</name>
    <name evidence="3" type="ORF">FSB_LOCUS15333</name>
    <name evidence="4" type="ORF">FSB_LOCUS39904</name>
    <name evidence="5" type="ORF">FSB_LOCUS39906</name>
    <name evidence="6" type="ORF">FSB_LOCUS47614</name>
</gene>
<reference evidence="3" key="1">
    <citation type="submission" date="2018-02" db="EMBL/GenBank/DDBJ databases">
        <authorList>
            <person name="Cohen D.B."/>
            <person name="Kent A.D."/>
        </authorList>
    </citation>
    <scope>NUCLEOTIDE SEQUENCE</scope>
</reference>
<dbReference type="AlphaFoldDB" id="A0A2N9FKM8"/>
<feature type="region of interest" description="Disordered" evidence="1">
    <location>
        <begin position="1"/>
        <end position="34"/>
    </location>
</feature>
<evidence type="ECO:0000256" key="1">
    <source>
        <dbReference type="SAM" id="MobiDB-lite"/>
    </source>
</evidence>
<dbReference type="EMBL" id="OIVN01004879">
    <property type="protein sequence ID" value="SPD19732.1"/>
    <property type="molecule type" value="Genomic_DNA"/>
</dbReference>
<accession>A0A2N9FKM8</accession>
<sequence>MNQLQMNSDHLPPSSHRFPASASESRSFEDSNPIPLSQGCLEIRIPVFRLGIGGFSDSLLRDLIYIE</sequence>
<dbReference type="EMBL" id="OIVN01000760">
    <property type="protein sequence ID" value="SPC85142.1"/>
    <property type="molecule type" value="Genomic_DNA"/>
</dbReference>
<evidence type="ECO:0000313" key="6">
    <source>
        <dbReference type="EMBL" id="SPD19732.1"/>
    </source>
</evidence>
<protein>
    <submittedName>
        <fullName evidence="3">Uncharacterized protein</fullName>
    </submittedName>
</protein>
<organism evidence="3">
    <name type="scientific">Fagus sylvatica</name>
    <name type="common">Beechnut</name>
    <dbReference type="NCBI Taxonomy" id="28930"/>
    <lineage>
        <taxon>Eukaryota</taxon>
        <taxon>Viridiplantae</taxon>
        <taxon>Streptophyta</taxon>
        <taxon>Embryophyta</taxon>
        <taxon>Tracheophyta</taxon>
        <taxon>Spermatophyta</taxon>
        <taxon>Magnoliopsida</taxon>
        <taxon>eudicotyledons</taxon>
        <taxon>Gunneridae</taxon>
        <taxon>Pentapetalae</taxon>
        <taxon>rosids</taxon>
        <taxon>fabids</taxon>
        <taxon>Fagales</taxon>
        <taxon>Fagaceae</taxon>
        <taxon>Fagus</taxon>
    </lineage>
</organism>
<dbReference type="EMBL" id="OIVN01000923">
    <property type="protein sequence ID" value="SPC87451.1"/>
    <property type="molecule type" value="Genomic_DNA"/>
</dbReference>
<evidence type="ECO:0000313" key="2">
    <source>
        <dbReference type="EMBL" id="SPC85142.1"/>
    </source>
</evidence>
<name>A0A2N9FKM8_FAGSY</name>
<proteinExistence type="predicted"/>
<evidence type="ECO:0000313" key="3">
    <source>
        <dbReference type="EMBL" id="SPC87451.1"/>
    </source>
</evidence>